<comment type="caution">
    <text evidence="2">The sequence shown here is derived from an EMBL/GenBank/DDBJ whole genome shotgun (WGS) entry which is preliminary data.</text>
</comment>
<feature type="transmembrane region" description="Helical" evidence="1">
    <location>
        <begin position="229"/>
        <end position="247"/>
    </location>
</feature>
<feature type="transmembrane region" description="Helical" evidence="1">
    <location>
        <begin position="6"/>
        <end position="26"/>
    </location>
</feature>
<accession>A0A3E3HZD6</accession>
<feature type="transmembrane region" description="Helical" evidence="1">
    <location>
        <begin position="298"/>
        <end position="331"/>
    </location>
</feature>
<keyword evidence="1" id="KW-0472">Membrane</keyword>
<dbReference type="EMBL" id="QVLV01000017">
    <property type="protein sequence ID" value="RGE57176.1"/>
    <property type="molecule type" value="Genomic_DNA"/>
</dbReference>
<sequence length="361" mass="40043">MIAKVLITFGVLFAAPFCMGLIPARFMPGGRRKKNPILIYLAGFFLALAVFQIIAVPVILMKPWGFPIIVKLYSGALILLSAAGLFFGRNVLGDLAENGRELWEGRRRPSVETALYWILAGGLVLFQIYMAYTRASFDGDDAYYVAQSVIAEQSDVLYRILPYTGLTTTVDVRHALASLPIWEAYLARMTGIHPAIIAHSVLPLVLIPVTYLLYYLIGRRLFGKENRRLAVFMILVSVLQIFGNTSIYTNATFFLMRTWQGKSILCNMVLLAVLWCLLNLWDMKSAVGEKKESQCGWWILLCSVNVVAAMATTMGAFLTGLLIAVTGLVMAVRDRRPAVLPKLAASCIPCIVYLAVYLVLV</sequence>
<feature type="transmembrane region" description="Helical" evidence="1">
    <location>
        <begin position="72"/>
        <end position="92"/>
    </location>
</feature>
<evidence type="ECO:0000313" key="3">
    <source>
        <dbReference type="Proteomes" id="UP000260812"/>
    </source>
</evidence>
<name>A0A3E3HZD6_9FIRM</name>
<keyword evidence="3" id="KW-1185">Reference proteome</keyword>
<feature type="transmembrane region" description="Helical" evidence="1">
    <location>
        <begin position="196"/>
        <end position="217"/>
    </location>
</feature>
<dbReference type="Pfam" id="PF19554">
    <property type="entry name" value="DUF6077"/>
    <property type="match status" value="1"/>
</dbReference>
<feature type="transmembrane region" description="Helical" evidence="1">
    <location>
        <begin position="113"/>
        <end position="132"/>
    </location>
</feature>
<protein>
    <submittedName>
        <fullName evidence="2">Uncharacterized protein</fullName>
    </submittedName>
</protein>
<dbReference type="AlphaFoldDB" id="A0A3E3HZD6"/>
<keyword evidence="1" id="KW-0812">Transmembrane</keyword>
<proteinExistence type="predicted"/>
<feature type="transmembrane region" description="Helical" evidence="1">
    <location>
        <begin position="38"/>
        <end position="60"/>
    </location>
</feature>
<gene>
    <name evidence="2" type="ORF">DXC51_20300</name>
</gene>
<dbReference type="Proteomes" id="UP000260812">
    <property type="component" value="Unassembled WGS sequence"/>
</dbReference>
<dbReference type="GeneID" id="97989145"/>
<keyword evidence="1" id="KW-1133">Transmembrane helix</keyword>
<reference evidence="2" key="1">
    <citation type="submission" date="2018-08" db="EMBL/GenBank/DDBJ databases">
        <title>A genome reference for cultivated species of the human gut microbiota.</title>
        <authorList>
            <person name="Zou Y."/>
            <person name="Xue W."/>
            <person name="Luo G."/>
        </authorList>
    </citation>
    <scope>NUCLEOTIDE SEQUENCE [LARGE SCALE GENOMIC DNA]</scope>
    <source>
        <strain evidence="2">TF05-5AC</strain>
    </source>
</reference>
<dbReference type="InterPro" id="IPR045723">
    <property type="entry name" value="DUF6077"/>
</dbReference>
<evidence type="ECO:0000313" key="2">
    <source>
        <dbReference type="EMBL" id="RGE57176.1"/>
    </source>
</evidence>
<organism evidence="2 3">
    <name type="scientific">Eisenbergiella massiliensis</name>
    <dbReference type="NCBI Taxonomy" id="1720294"/>
    <lineage>
        <taxon>Bacteria</taxon>
        <taxon>Bacillati</taxon>
        <taxon>Bacillota</taxon>
        <taxon>Clostridia</taxon>
        <taxon>Lachnospirales</taxon>
        <taxon>Lachnospiraceae</taxon>
        <taxon>Eisenbergiella</taxon>
    </lineage>
</organism>
<feature type="transmembrane region" description="Helical" evidence="1">
    <location>
        <begin position="343"/>
        <end position="360"/>
    </location>
</feature>
<dbReference type="RefSeq" id="WP_117545270.1">
    <property type="nucleotide sequence ID" value="NZ_QVLV01000017.1"/>
</dbReference>
<evidence type="ECO:0000256" key="1">
    <source>
        <dbReference type="SAM" id="Phobius"/>
    </source>
</evidence>
<feature type="transmembrane region" description="Helical" evidence="1">
    <location>
        <begin position="259"/>
        <end position="278"/>
    </location>
</feature>